<evidence type="ECO:0000259" key="1">
    <source>
        <dbReference type="Pfam" id="PF03235"/>
    </source>
</evidence>
<dbReference type="PANTHER" id="PTHR37292">
    <property type="entry name" value="VNG6097C"/>
    <property type="match status" value="1"/>
</dbReference>
<dbReference type="RefSeq" id="WP_380187695.1">
    <property type="nucleotide sequence ID" value="NZ_JBHTBQ010000014.1"/>
</dbReference>
<proteinExistence type="predicted"/>
<accession>A0ABW2R219</accession>
<sequence length="399" mass="45990">MSVKSSMFFLEQKDEELDNYGISRGERKVFSRNLERLYRAIHDEKVIAYYIETDQDYDRVLDIFIRANDGGTKLTKSDLLLSMITSKWGGMNAREEIFGFVDYINNGLSRSNSFDKDFIMKSCLVLADLPVAYKVQNFTNENLELIKKKWPEIKKAIKKGVDLINSYGIDEQNLSSVNAVIPIIYFLYKNPSVDLLGSTPFEVRNSGYIHRWLFMALLKGAFGRAADGLLKNIRSNIKESGADFPLKEINQTILSSGLHTTFDDDYIDDHVLSLNYGSKRVFLALSLLYDDARWGITPHHQDHIFATNLFKSGKLKAQDTLYGEEKKNNLVNLCLLPASENTSKKDMPFSFWLESRDQSFLKRHLIPEDKSLWAFDRVSDFLDAREELIRLRLKSLFHP</sequence>
<comment type="caution">
    <text evidence="2">The sequence shown here is derived from an EMBL/GenBank/DDBJ whole genome shotgun (WGS) entry which is preliminary data.</text>
</comment>
<evidence type="ECO:0000313" key="3">
    <source>
        <dbReference type="Proteomes" id="UP001596473"/>
    </source>
</evidence>
<gene>
    <name evidence="2" type="ORF">ACFQNF_09195</name>
</gene>
<name>A0ABW2R219_9NEIS</name>
<evidence type="ECO:0000313" key="2">
    <source>
        <dbReference type="EMBL" id="MFC7420060.1"/>
    </source>
</evidence>
<dbReference type="InterPro" id="IPR004919">
    <property type="entry name" value="GmrSD_N"/>
</dbReference>
<protein>
    <submittedName>
        <fullName evidence="2">DUF262 domain-containing protein</fullName>
    </submittedName>
</protein>
<dbReference type="PANTHER" id="PTHR37292:SF2">
    <property type="entry name" value="DUF262 DOMAIN-CONTAINING PROTEIN"/>
    <property type="match status" value="1"/>
</dbReference>
<dbReference type="EMBL" id="JBHTBQ010000014">
    <property type="protein sequence ID" value="MFC7420060.1"/>
    <property type="molecule type" value="Genomic_DNA"/>
</dbReference>
<dbReference type="Proteomes" id="UP001596473">
    <property type="component" value="Unassembled WGS sequence"/>
</dbReference>
<reference evidence="3" key="1">
    <citation type="journal article" date="2019" name="Int. J. Syst. Evol. Microbiol.">
        <title>The Global Catalogue of Microorganisms (GCM) 10K type strain sequencing project: providing services to taxonomists for standard genome sequencing and annotation.</title>
        <authorList>
            <consortium name="The Broad Institute Genomics Platform"/>
            <consortium name="The Broad Institute Genome Sequencing Center for Infectious Disease"/>
            <person name="Wu L."/>
            <person name="Ma J."/>
        </authorList>
    </citation>
    <scope>NUCLEOTIDE SEQUENCE [LARGE SCALE GENOMIC DNA]</scope>
    <source>
        <strain evidence="3">CCUG 62945</strain>
    </source>
</reference>
<dbReference type="Pfam" id="PF03235">
    <property type="entry name" value="GmrSD_N"/>
    <property type="match status" value="1"/>
</dbReference>
<feature type="domain" description="GmrSD restriction endonucleases N-terminal" evidence="1">
    <location>
        <begin position="15"/>
        <end position="83"/>
    </location>
</feature>
<keyword evidence="3" id="KW-1185">Reference proteome</keyword>
<organism evidence="2 3">
    <name type="scientific">Iodobacter arcticus</name>
    <dbReference type="NCBI Taxonomy" id="590593"/>
    <lineage>
        <taxon>Bacteria</taxon>
        <taxon>Pseudomonadati</taxon>
        <taxon>Pseudomonadota</taxon>
        <taxon>Betaproteobacteria</taxon>
        <taxon>Neisseriales</taxon>
        <taxon>Chitinibacteraceae</taxon>
        <taxon>Iodobacter</taxon>
    </lineage>
</organism>